<evidence type="ECO:0000259" key="12">
    <source>
        <dbReference type="PROSITE" id="PS50109"/>
    </source>
</evidence>
<keyword evidence="8" id="KW-0902">Two-component regulatory system</keyword>
<keyword evidence="3 9" id="KW-0597">Phosphoprotein</keyword>
<feature type="domain" description="PAC" evidence="15">
    <location>
        <begin position="347"/>
        <end position="399"/>
    </location>
</feature>
<organism evidence="16 17">
    <name type="scientific">Novispirillum itersonii</name>
    <name type="common">Aquaspirillum itersonii</name>
    <dbReference type="NCBI Taxonomy" id="189"/>
    <lineage>
        <taxon>Bacteria</taxon>
        <taxon>Pseudomonadati</taxon>
        <taxon>Pseudomonadota</taxon>
        <taxon>Alphaproteobacteria</taxon>
        <taxon>Rhodospirillales</taxon>
        <taxon>Novispirillaceae</taxon>
        <taxon>Novispirillum</taxon>
    </lineage>
</organism>
<dbReference type="Pfam" id="PF00989">
    <property type="entry name" value="PAS"/>
    <property type="match status" value="1"/>
</dbReference>
<comment type="caution">
    <text evidence="16">The sequence shown here is derived from an EMBL/GenBank/DDBJ whole genome shotgun (WGS) entry which is preliminary data.</text>
</comment>
<feature type="domain" description="PAS" evidence="14">
    <location>
        <begin position="272"/>
        <end position="318"/>
    </location>
</feature>
<dbReference type="PROSITE" id="PS50109">
    <property type="entry name" value="HIS_KIN"/>
    <property type="match status" value="1"/>
</dbReference>
<keyword evidence="11" id="KW-0812">Transmembrane</keyword>
<dbReference type="SMART" id="SM00091">
    <property type="entry name" value="PAS"/>
    <property type="match status" value="2"/>
</dbReference>
<feature type="domain" description="Response regulatory" evidence="13">
    <location>
        <begin position="806"/>
        <end position="921"/>
    </location>
</feature>
<gene>
    <name evidence="16" type="ORF">FHS48_001115</name>
</gene>
<dbReference type="CDD" id="cd00082">
    <property type="entry name" value="HisKA"/>
    <property type="match status" value="1"/>
</dbReference>
<dbReference type="PANTHER" id="PTHR43065">
    <property type="entry name" value="SENSOR HISTIDINE KINASE"/>
    <property type="match status" value="1"/>
</dbReference>
<dbReference type="AlphaFoldDB" id="A0A7W9ZDV7"/>
<keyword evidence="6" id="KW-0418">Kinase</keyword>
<evidence type="ECO:0000256" key="2">
    <source>
        <dbReference type="ARBA" id="ARBA00012438"/>
    </source>
</evidence>
<evidence type="ECO:0000313" key="17">
    <source>
        <dbReference type="Proteomes" id="UP000544872"/>
    </source>
</evidence>
<dbReference type="InterPro" id="IPR011006">
    <property type="entry name" value="CheY-like_superfamily"/>
</dbReference>
<dbReference type="Gene3D" id="3.30.565.10">
    <property type="entry name" value="Histidine kinase-like ATPase, C-terminal domain"/>
    <property type="match status" value="1"/>
</dbReference>
<evidence type="ECO:0000259" key="14">
    <source>
        <dbReference type="PROSITE" id="PS50112"/>
    </source>
</evidence>
<dbReference type="SUPFAM" id="SSF55785">
    <property type="entry name" value="PYP-like sensor domain (PAS domain)"/>
    <property type="match status" value="2"/>
</dbReference>
<feature type="domain" description="PAC" evidence="15">
    <location>
        <begin position="474"/>
        <end position="524"/>
    </location>
</feature>
<dbReference type="InterPro" id="IPR013767">
    <property type="entry name" value="PAS_fold"/>
</dbReference>
<keyword evidence="5" id="KW-0547">Nucleotide-binding</keyword>
<evidence type="ECO:0000256" key="11">
    <source>
        <dbReference type="SAM" id="Phobius"/>
    </source>
</evidence>
<dbReference type="InterPro" id="IPR003661">
    <property type="entry name" value="HisK_dim/P_dom"/>
</dbReference>
<evidence type="ECO:0000259" key="15">
    <source>
        <dbReference type="PROSITE" id="PS50113"/>
    </source>
</evidence>
<evidence type="ECO:0000256" key="7">
    <source>
        <dbReference type="ARBA" id="ARBA00022840"/>
    </source>
</evidence>
<evidence type="ECO:0000256" key="10">
    <source>
        <dbReference type="SAM" id="MobiDB-lite"/>
    </source>
</evidence>
<evidence type="ECO:0000256" key="5">
    <source>
        <dbReference type="ARBA" id="ARBA00022741"/>
    </source>
</evidence>
<feature type="region of interest" description="Disordered" evidence="10">
    <location>
        <begin position="72"/>
        <end position="93"/>
    </location>
</feature>
<keyword evidence="11" id="KW-1133">Transmembrane helix</keyword>
<keyword evidence="4" id="KW-0808">Transferase</keyword>
<dbReference type="SUPFAM" id="SSF55874">
    <property type="entry name" value="ATPase domain of HSP90 chaperone/DNA topoisomerase II/histidine kinase"/>
    <property type="match status" value="1"/>
</dbReference>
<dbReference type="CDD" id="cd00130">
    <property type="entry name" value="PAS"/>
    <property type="match status" value="2"/>
</dbReference>
<dbReference type="SUPFAM" id="SSF52172">
    <property type="entry name" value="CheY-like"/>
    <property type="match status" value="1"/>
</dbReference>
<dbReference type="Pfam" id="PF13426">
    <property type="entry name" value="PAS_9"/>
    <property type="match status" value="1"/>
</dbReference>
<dbReference type="PANTHER" id="PTHR43065:SF42">
    <property type="entry name" value="TWO-COMPONENT SENSOR PPRA"/>
    <property type="match status" value="1"/>
</dbReference>
<sequence length="932" mass="102448">MRDVVSAVAPPPPEPDCPAPPFRLWASLLIAAGLCLAGLSFYLHKAISDQQQAEESRQAASRVAGSIRPYLSVFSPSPPDEPPSESRRDPLSTRLSKQLQEIALWSGLLELSVLDAAETPLFSTNPALQADPSPLLTDLKALTRPLTPDPQPLPTVRQSFRLFEQVFSGQNISQQILTLGSGRASPLIIVMTFRLSSPATSLPHALIGAGGSMVFLGLTVTALAILARRARIMRDRLDARLSAHAETDQARRRLQDMMEQTIAQRTRRLRDSEGRFRDFAMSSSDWLWETDTQNRFTYVSDGIRRLLGMDPDQIIGKTRSELQAIPYDETKRWETYLATLRARRPFRNFTYRILDTAGQERIHSISGTPVFDGNGTFSGYRGSGTDITDQYRAMKALVESEDRYRSVADLSLDALIVHLDGRIVFVNHRAVTITRAGSDQDLIGRPVIDFVPDSSLEQLQEQFDQILSSQMMSERREIRLKRLDGTPFEAEVGSAPITHDGSPAILTLLRDITTRKTVQTQLIQTAKLATLGEMAAGMAHELSQPMNIIRMAAEGALLTDGATLPERIRKGLDVIAGQAGRMGDIIDHMRVFSRKQAPSADLFDPQRCLREAINMVEAQFYAETITMAVRYPNQKTRVLGQPVHLEQVLLNLLTNARDSLRSRNRENGPETGWNAHIDIRTSIDPTGEMLGIEVADNGTGIPADALDRIFEPFYTTKEVGSGTGLGLSVSFGLISAMGGSITARNCETGGAVFTITLPLAPADERALPLSPPSADRPRSALTAPQVLMDPVEADGEEDEPSALIGHILVVDDEPNAATLIRDHLRAMGYRVTMAHDGAKAYDLFLEDPPDLLITDLRMPRVGGLELMARLHHHIPDLPVILMTGHMGQSDLSPEDIEAEAAAVLRKPIRLTDLTTLVRAHLPEDLSPPLPTS</sequence>
<dbReference type="GO" id="GO:0000155">
    <property type="term" value="F:phosphorelay sensor kinase activity"/>
    <property type="evidence" value="ECO:0007669"/>
    <property type="project" value="InterPro"/>
</dbReference>
<feature type="transmembrane region" description="Helical" evidence="11">
    <location>
        <begin position="22"/>
        <end position="43"/>
    </location>
</feature>
<dbReference type="EC" id="2.7.13.3" evidence="2"/>
<dbReference type="InterPro" id="IPR000700">
    <property type="entry name" value="PAS-assoc_C"/>
</dbReference>
<dbReference type="Pfam" id="PF02518">
    <property type="entry name" value="HATPase_c"/>
    <property type="match status" value="1"/>
</dbReference>
<dbReference type="RefSeq" id="WP_184262207.1">
    <property type="nucleotide sequence ID" value="NZ_JACIIX010000003.1"/>
</dbReference>
<dbReference type="InterPro" id="IPR036890">
    <property type="entry name" value="HATPase_C_sf"/>
</dbReference>
<dbReference type="Gene3D" id="3.40.50.2300">
    <property type="match status" value="1"/>
</dbReference>
<evidence type="ECO:0000256" key="3">
    <source>
        <dbReference type="ARBA" id="ARBA00022553"/>
    </source>
</evidence>
<accession>A0A7W9ZDV7</accession>
<evidence type="ECO:0000256" key="1">
    <source>
        <dbReference type="ARBA" id="ARBA00000085"/>
    </source>
</evidence>
<dbReference type="SMART" id="SM00387">
    <property type="entry name" value="HATPase_c"/>
    <property type="match status" value="1"/>
</dbReference>
<feature type="modified residue" description="4-aspartylphosphate" evidence="9">
    <location>
        <position position="855"/>
    </location>
</feature>
<keyword evidence="7" id="KW-0067">ATP-binding</keyword>
<evidence type="ECO:0000256" key="8">
    <source>
        <dbReference type="ARBA" id="ARBA00023012"/>
    </source>
</evidence>
<dbReference type="SMART" id="SM00448">
    <property type="entry name" value="REC"/>
    <property type="match status" value="1"/>
</dbReference>
<keyword evidence="11" id="KW-0472">Membrane</keyword>
<dbReference type="GO" id="GO:0005524">
    <property type="term" value="F:ATP binding"/>
    <property type="evidence" value="ECO:0007669"/>
    <property type="project" value="UniProtKB-KW"/>
</dbReference>
<proteinExistence type="predicted"/>
<dbReference type="InterPro" id="IPR035965">
    <property type="entry name" value="PAS-like_dom_sf"/>
</dbReference>
<reference evidence="16 17" key="1">
    <citation type="submission" date="2020-08" db="EMBL/GenBank/DDBJ databases">
        <title>Genomic Encyclopedia of Type Strains, Phase IV (KMG-IV): sequencing the most valuable type-strain genomes for metagenomic binning, comparative biology and taxonomic classification.</title>
        <authorList>
            <person name="Goeker M."/>
        </authorList>
    </citation>
    <scope>NUCLEOTIDE SEQUENCE [LARGE SCALE GENOMIC DNA]</scope>
    <source>
        <strain evidence="16 17">DSM 11590</strain>
    </source>
</reference>
<dbReference type="CDD" id="cd00156">
    <property type="entry name" value="REC"/>
    <property type="match status" value="1"/>
</dbReference>
<dbReference type="InterPro" id="IPR036097">
    <property type="entry name" value="HisK_dim/P_sf"/>
</dbReference>
<feature type="transmembrane region" description="Helical" evidence="11">
    <location>
        <begin position="205"/>
        <end position="227"/>
    </location>
</feature>
<comment type="catalytic activity">
    <reaction evidence="1">
        <text>ATP + protein L-histidine = ADP + protein N-phospho-L-histidine.</text>
        <dbReference type="EC" id="2.7.13.3"/>
    </reaction>
</comment>
<dbReference type="InterPro" id="IPR005467">
    <property type="entry name" value="His_kinase_dom"/>
</dbReference>
<dbReference type="Proteomes" id="UP000544872">
    <property type="component" value="Unassembled WGS sequence"/>
</dbReference>
<evidence type="ECO:0000256" key="9">
    <source>
        <dbReference type="PROSITE-ProRule" id="PRU00169"/>
    </source>
</evidence>
<dbReference type="Pfam" id="PF00512">
    <property type="entry name" value="HisKA"/>
    <property type="match status" value="1"/>
</dbReference>
<dbReference type="InterPro" id="IPR000014">
    <property type="entry name" value="PAS"/>
</dbReference>
<evidence type="ECO:0000259" key="13">
    <source>
        <dbReference type="PROSITE" id="PS50110"/>
    </source>
</evidence>
<dbReference type="InterPro" id="IPR003594">
    <property type="entry name" value="HATPase_dom"/>
</dbReference>
<dbReference type="Gene3D" id="1.10.287.130">
    <property type="match status" value="1"/>
</dbReference>
<keyword evidence="17" id="KW-1185">Reference proteome</keyword>
<dbReference type="PROSITE" id="PS50113">
    <property type="entry name" value="PAC"/>
    <property type="match status" value="2"/>
</dbReference>
<dbReference type="InterPro" id="IPR001610">
    <property type="entry name" value="PAC"/>
</dbReference>
<evidence type="ECO:0000256" key="6">
    <source>
        <dbReference type="ARBA" id="ARBA00022777"/>
    </source>
</evidence>
<dbReference type="Pfam" id="PF00072">
    <property type="entry name" value="Response_reg"/>
    <property type="match status" value="1"/>
</dbReference>
<dbReference type="PRINTS" id="PR00344">
    <property type="entry name" value="BCTRLSENSOR"/>
</dbReference>
<dbReference type="PROSITE" id="PS50112">
    <property type="entry name" value="PAS"/>
    <property type="match status" value="1"/>
</dbReference>
<protein>
    <recommendedName>
        <fullName evidence="2">histidine kinase</fullName>
        <ecNumber evidence="2">2.7.13.3</ecNumber>
    </recommendedName>
</protein>
<dbReference type="SUPFAM" id="SSF47384">
    <property type="entry name" value="Homodimeric domain of signal transducing histidine kinase"/>
    <property type="match status" value="1"/>
</dbReference>
<name>A0A7W9ZDV7_NOVIT</name>
<evidence type="ECO:0000313" key="16">
    <source>
        <dbReference type="EMBL" id="MBB6209707.1"/>
    </source>
</evidence>
<dbReference type="GO" id="GO:0006355">
    <property type="term" value="P:regulation of DNA-templated transcription"/>
    <property type="evidence" value="ECO:0007669"/>
    <property type="project" value="InterPro"/>
</dbReference>
<dbReference type="InterPro" id="IPR004358">
    <property type="entry name" value="Sig_transdc_His_kin-like_C"/>
</dbReference>
<dbReference type="EMBL" id="JACIIX010000003">
    <property type="protein sequence ID" value="MBB6209707.1"/>
    <property type="molecule type" value="Genomic_DNA"/>
</dbReference>
<dbReference type="Gene3D" id="3.30.450.20">
    <property type="entry name" value="PAS domain"/>
    <property type="match status" value="2"/>
</dbReference>
<evidence type="ECO:0000256" key="4">
    <source>
        <dbReference type="ARBA" id="ARBA00022679"/>
    </source>
</evidence>
<dbReference type="PROSITE" id="PS50110">
    <property type="entry name" value="RESPONSE_REGULATORY"/>
    <property type="match status" value="1"/>
</dbReference>
<dbReference type="NCBIfam" id="TIGR00229">
    <property type="entry name" value="sensory_box"/>
    <property type="match status" value="2"/>
</dbReference>
<feature type="domain" description="Histidine kinase" evidence="12">
    <location>
        <begin position="537"/>
        <end position="761"/>
    </location>
</feature>
<dbReference type="SMART" id="SM00086">
    <property type="entry name" value="PAC"/>
    <property type="match status" value="2"/>
</dbReference>
<dbReference type="InterPro" id="IPR001789">
    <property type="entry name" value="Sig_transdc_resp-reg_receiver"/>
</dbReference>
<dbReference type="SMART" id="SM00388">
    <property type="entry name" value="HisKA"/>
    <property type="match status" value="1"/>
</dbReference>